<feature type="transmembrane region" description="Helical" evidence="1">
    <location>
        <begin position="84"/>
        <end position="104"/>
    </location>
</feature>
<feature type="transmembrane region" description="Helical" evidence="1">
    <location>
        <begin position="383"/>
        <end position="414"/>
    </location>
</feature>
<dbReference type="RefSeq" id="WP_349878178.1">
    <property type="nucleotide sequence ID" value="NZ_CP157974.1"/>
</dbReference>
<feature type="transmembrane region" description="Helical" evidence="1">
    <location>
        <begin position="349"/>
        <end position="371"/>
    </location>
</feature>
<feature type="transmembrane region" description="Helical" evidence="1">
    <location>
        <begin position="202"/>
        <end position="223"/>
    </location>
</feature>
<dbReference type="AlphaFoldDB" id="A0AAU7QZZ0"/>
<dbReference type="EMBL" id="CP157974">
    <property type="protein sequence ID" value="XBT81768.1"/>
    <property type="molecule type" value="Genomic_DNA"/>
</dbReference>
<keyword evidence="1" id="KW-1133">Transmembrane helix</keyword>
<feature type="transmembrane region" description="Helical" evidence="1">
    <location>
        <begin position="243"/>
        <end position="262"/>
    </location>
</feature>
<feature type="transmembrane region" description="Helical" evidence="1">
    <location>
        <begin position="147"/>
        <end position="168"/>
    </location>
</feature>
<evidence type="ECO:0000256" key="1">
    <source>
        <dbReference type="SAM" id="Phobius"/>
    </source>
</evidence>
<keyword evidence="1" id="KW-0812">Transmembrane</keyword>
<feature type="transmembrane region" description="Helical" evidence="1">
    <location>
        <begin position="116"/>
        <end position="135"/>
    </location>
</feature>
<proteinExistence type="predicted"/>
<keyword evidence="1" id="KW-0472">Membrane</keyword>
<dbReference type="PANTHER" id="PTHR36840:SF1">
    <property type="entry name" value="BLL5714 PROTEIN"/>
    <property type="match status" value="1"/>
</dbReference>
<dbReference type="InterPro" id="IPR010640">
    <property type="entry name" value="Low_temperature_requirement_A"/>
</dbReference>
<feature type="transmembrane region" description="Helical" evidence="1">
    <location>
        <begin position="274"/>
        <end position="292"/>
    </location>
</feature>
<sequence>MLRNESSDTRNRPTRGGISALNGSHGRCWCGQWFGGEAPRGEWSKQEASFVELFFDLVLVFALNRVVATSTSQLASSPSSAGRWASLLQALLLILPLMWVWSMTAYSTARFEPRRLAVQVMVLVTAFGVLLLGVVTPKAFGGSAWMFAGVYVALQAGRALVVAVALRSHWLQRLYWGILVWFCVSAVAWLLGAVAHDTARMLLWSLAIVIEYGSARLGWWVPWQKPERILAWEAAAGHLADRYQQLVLIALGETILAVGIAYTEASGSRRFPQTFGLVIAFITAVLLWRIYFYRAGEVFGSAVKSAANPARLGRVAGSAHLLMILGVAAAAIGNELVQKHPTGHTFKSWLALMLGGPALFVAGRTLLEWVVFSRVSRPRLLGIAALLLLAVPLAFAPPLVVVTVVAVVLLAIAVADARRAAGKPAEAPTPPG</sequence>
<organism evidence="2">
    <name type="scientific">Micromonospora sp. HUAS YX12</name>
    <dbReference type="NCBI Taxonomy" id="3156396"/>
    <lineage>
        <taxon>Bacteria</taxon>
        <taxon>Bacillati</taxon>
        <taxon>Actinomycetota</taxon>
        <taxon>Actinomycetes</taxon>
        <taxon>Micromonosporales</taxon>
        <taxon>Micromonosporaceae</taxon>
        <taxon>Micromonospora</taxon>
    </lineage>
</organism>
<feature type="transmembrane region" description="Helical" evidence="1">
    <location>
        <begin position="312"/>
        <end position="337"/>
    </location>
</feature>
<feature type="transmembrane region" description="Helical" evidence="1">
    <location>
        <begin position="174"/>
        <end position="195"/>
    </location>
</feature>
<name>A0AAU7QZZ0_9ACTN</name>
<accession>A0AAU7QZZ0</accession>
<gene>
    <name evidence="2" type="ORF">ABIH81_29800</name>
</gene>
<reference evidence="2" key="1">
    <citation type="submission" date="2024-06" db="EMBL/GenBank/DDBJ databases">
        <title>Micromonospora sp. strain HUAS YX12 genome sequences.</title>
        <authorList>
            <person name="Mo P."/>
        </authorList>
    </citation>
    <scope>NUCLEOTIDE SEQUENCE</scope>
    <source>
        <strain evidence="2">HUAS YX12</strain>
    </source>
</reference>
<evidence type="ECO:0000313" key="2">
    <source>
        <dbReference type="EMBL" id="XBT81768.1"/>
    </source>
</evidence>
<dbReference type="PANTHER" id="PTHR36840">
    <property type="entry name" value="BLL5714 PROTEIN"/>
    <property type="match status" value="1"/>
</dbReference>
<dbReference type="Pfam" id="PF06772">
    <property type="entry name" value="LtrA"/>
    <property type="match status" value="1"/>
</dbReference>
<protein>
    <submittedName>
        <fullName evidence="2">Low temperature requirement protein A</fullName>
    </submittedName>
</protein>